<dbReference type="STRING" id="51351.M4EGF1"/>
<protein>
    <recommendedName>
        <fullName evidence="2">Reverse transcriptase zinc-binding domain-containing protein</fullName>
    </recommendedName>
</protein>
<accession>A0A3P5YIR0</accession>
<dbReference type="EMBL" id="LR031568">
    <property type="protein sequence ID" value="VDC59848.1"/>
    <property type="molecule type" value="Genomic_DNA"/>
</dbReference>
<organism evidence="4 5">
    <name type="scientific">Brassica campestris</name>
    <name type="common">Field mustard</name>
    <dbReference type="NCBI Taxonomy" id="3711"/>
    <lineage>
        <taxon>Eukaryota</taxon>
        <taxon>Viridiplantae</taxon>
        <taxon>Streptophyta</taxon>
        <taxon>Embryophyta</taxon>
        <taxon>Tracheophyta</taxon>
        <taxon>Spermatophyta</taxon>
        <taxon>Magnoliopsida</taxon>
        <taxon>eudicotyledons</taxon>
        <taxon>Gunneridae</taxon>
        <taxon>Pentapetalae</taxon>
        <taxon>rosids</taxon>
        <taxon>malvids</taxon>
        <taxon>Brassicales</taxon>
        <taxon>Brassicaceae</taxon>
        <taxon>Brassiceae</taxon>
        <taxon>Brassica</taxon>
    </lineage>
</organism>
<name>M4EGF1_BRACM</name>
<evidence type="ECO:0000313" key="5">
    <source>
        <dbReference type="Proteomes" id="UP000011750"/>
    </source>
</evidence>
<dbReference type="eggNOG" id="KOG1075">
    <property type="taxonomic scope" value="Eukaryota"/>
</dbReference>
<reference evidence="3" key="3">
    <citation type="submission" date="2018-11" db="EMBL/GenBank/DDBJ databases">
        <authorList>
            <consortium name="Genoscope - CEA"/>
            <person name="William W."/>
        </authorList>
    </citation>
    <scope>NUCLEOTIDE SEQUENCE</scope>
</reference>
<sequence length="228" mass="25289">MVLEGTSGIQHNRNLEPNENGISQGSMVGRCMVSRITPKNAMLVWIAVHNNSLSTGDRMLKWNSHAVTKCWLCNDPMETRDHLFFTCSYSEEVWRKVIRNILGSGLLKRVESATTSPVRGAELISNYDGLDLLSGGPCGVMKRHVMLDAKCDHREKTKKTLRKDSAGCSQQADTMDDAKKKVADTNDMYTNTVATADANINIARSHEVETAAIIFDVNDQDPSELDMV</sequence>
<dbReference type="InParanoid" id="M4EGF1"/>
<dbReference type="Pfam" id="PF13966">
    <property type="entry name" value="zf-RVT"/>
    <property type="match status" value="1"/>
</dbReference>
<evidence type="ECO:0000313" key="4">
    <source>
        <dbReference type="EnsemblPlants" id="Bra027865.1-P"/>
    </source>
</evidence>
<dbReference type="Proteomes" id="UP000011750">
    <property type="component" value="Chromosome A09"/>
</dbReference>
<accession>M4EGF1</accession>
<dbReference type="InterPro" id="IPR026960">
    <property type="entry name" value="RVT-Znf"/>
</dbReference>
<feature type="domain" description="Reverse transcriptase zinc-binding" evidence="2">
    <location>
        <begin position="34"/>
        <end position="94"/>
    </location>
</feature>
<feature type="region of interest" description="Disordered" evidence="1">
    <location>
        <begin position="1"/>
        <end position="21"/>
    </location>
</feature>
<dbReference type="eggNOG" id="KOG0379">
    <property type="taxonomic scope" value="Eukaryota"/>
</dbReference>
<dbReference type="EnsemblPlants" id="Bra027865.1">
    <property type="protein sequence ID" value="Bra027865.1-P"/>
    <property type="gene ID" value="Bra027865"/>
</dbReference>
<dbReference type="HOGENOM" id="CLU_1216266_0_0_1"/>
<evidence type="ECO:0000259" key="2">
    <source>
        <dbReference type="Pfam" id="PF13966"/>
    </source>
</evidence>
<dbReference type="Gramene" id="Bra027865.1">
    <property type="protein sequence ID" value="Bra027865.1-P"/>
    <property type="gene ID" value="Bra027865"/>
</dbReference>
<dbReference type="AlphaFoldDB" id="M4EGF1"/>
<proteinExistence type="predicted"/>
<feature type="compositionally biased region" description="Polar residues" evidence="1">
    <location>
        <begin position="7"/>
        <end position="21"/>
    </location>
</feature>
<reference evidence="4" key="4">
    <citation type="submission" date="2023-03" db="UniProtKB">
        <authorList>
            <consortium name="EnsemblPlants"/>
        </authorList>
    </citation>
    <scope>IDENTIFICATION</scope>
    <source>
        <strain evidence="4">cv. Chiifu-401-42</strain>
    </source>
</reference>
<reference evidence="5" key="2">
    <citation type="journal article" date="2018" name="Hortic Res">
        <title>Improved Brassica rapa reference genome by single-molecule sequencing and chromosome conformation capture technologies.</title>
        <authorList>
            <person name="Zhang L."/>
            <person name="Cai X."/>
            <person name="Wu J."/>
            <person name="Liu M."/>
            <person name="Grob S."/>
            <person name="Cheng F."/>
            <person name="Liang J."/>
            <person name="Cai C."/>
            <person name="Liu Z."/>
            <person name="Liu B."/>
            <person name="Wang F."/>
            <person name="Li S."/>
            <person name="Liu F."/>
            <person name="Li X."/>
            <person name="Cheng L."/>
            <person name="Yang W."/>
            <person name="Li M.H."/>
            <person name="Grossniklaus U."/>
            <person name="Zheng H."/>
            <person name="Wang X."/>
        </authorList>
    </citation>
    <scope>NUCLEOTIDE SEQUENCE [LARGE SCALE GENOMIC DNA]</scope>
    <source>
        <strain evidence="5">cv. Chiifu-401-42</strain>
    </source>
</reference>
<evidence type="ECO:0000313" key="3">
    <source>
        <dbReference type="EMBL" id="VDC59848.1"/>
    </source>
</evidence>
<gene>
    <name evidence="3" type="ORF">BRAA09T37459Z</name>
</gene>
<keyword evidence="5" id="KW-1185">Reference proteome</keyword>
<evidence type="ECO:0000256" key="1">
    <source>
        <dbReference type="SAM" id="MobiDB-lite"/>
    </source>
</evidence>
<reference evidence="5" key="1">
    <citation type="journal article" date="2011" name="Nat. Genet.">
        <title>The genome of the mesopolyploid crop species Brassica rapa.</title>
        <authorList>
            <consortium name="Brassica rapa Genome Sequencing Project Consortium"/>
            <person name="Wang X."/>
            <person name="Wang H."/>
            <person name="Wang J."/>
            <person name="Sun R."/>
            <person name="Wu J."/>
            <person name="Liu S."/>
            <person name="Bai Y."/>
            <person name="Mun J.H."/>
            <person name="Bancroft I."/>
            <person name="Cheng F."/>
            <person name="Huang S."/>
            <person name="Li X."/>
            <person name="Hua W."/>
            <person name="Wang J."/>
            <person name="Wang X."/>
            <person name="Freeling M."/>
            <person name="Pires J.C."/>
            <person name="Paterson A.H."/>
            <person name="Chalhoub B."/>
            <person name="Wang B."/>
            <person name="Hayward A."/>
            <person name="Sharpe A.G."/>
            <person name="Park B.S."/>
            <person name="Weisshaar B."/>
            <person name="Liu B."/>
            <person name="Li B."/>
            <person name="Liu B."/>
            <person name="Tong C."/>
            <person name="Song C."/>
            <person name="Duran C."/>
            <person name="Peng C."/>
            <person name="Geng C."/>
            <person name="Koh C."/>
            <person name="Lin C."/>
            <person name="Edwards D."/>
            <person name="Mu D."/>
            <person name="Shen D."/>
            <person name="Soumpourou E."/>
            <person name="Li F."/>
            <person name="Fraser F."/>
            <person name="Conant G."/>
            <person name="Lassalle G."/>
            <person name="King G.J."/>
            <person name="Bonnema G."/>
            <person name="Tang H."/>
            <person name="Wang H."/>
            <person name="Belcram H."/>
            <person name="Zhou H."/>
            <person name="Hirakawa H."/>
            <person name="Abe H."/>
            <person name="Guo H."/>
            <person name="Wang H."/>
            <person name="Jin H."/>
            <person name="Parkin I.A."/>
            <person name="Batley J."/>
            <person name="Kim J.S."/>
            <person name="Just J."/>
            <person name="Li J."/>
            <person name="Xu J."/>
            <person name="Deng J."/>
            <person name="Kim J.A."/>
            <person name="Li J."/>
            <person name="Yu J."/>
            <person name="Meng J."/>
            <person name="Wang J."/>
            <person name="Min J."/>
            <person name="Poulain J."/>
            <person name="Wang J."/>
            <person name="Hatakeyama K."/>
            <person name="Wu K."/>
            <person name="Wang L."/>
            <person name="Fang L."/>
            <person name="Trick M."/>
            <person name="Links M.G."/>
            <person name="Zhao M."/>
            <person name="Jin M."/>
            <person name="Ramchiary N."/>
            <person name="Drou N."/>
            <person name="Berkman P.J."/>
            <person name="Cai Q."/>
            <person name="Huang Q."/>
            <person name="Li R."/>
            <person name="Tabata S."/>
            <person name="Cheng S."/>
            <person name="Zhang S."/>
            <person name="Zhang S."/>
            <person name="Huang S."/>
            <person name="Sato S."/>
            <person name="Sun S."/>
            <person name="Kwon S.J."/>
            <person name="Choi S.R."/>
            <person name="Lee T.H."/>
            <person name="Fan W."/>
            <person name="Zhao X."/>
            <person name="Tan X."/>
            <person name="Xu X."/>
            <person name="Wang Y."/>
            <person name="Qiu Y."/>
            <person name="Yin Y."/>
            <person name="Li Y."/>
            <person name="Du Y."/>
            <person name="Liao Y."/>
            <person name="Lim Y."/>
            <person name="Narusaka Y."/>
            <person name="Wang Y."/>
            <person name="Wang Z."/>
            <person name="Li Z."/>
            <person name="Wang Z."/>
            <person name="Xiong Z."/>
            <person name="Zhang Z."/>
        </authorList>
    </citation>
    <scope>NUCLEOTIDE SEQUENCE [LARGE SCALE GENOMIC DNA]</scope>
    <source>
        <strain evidence="5">cv. Chiifu-401-42</strain>
    </source>
</reference>